<dbReference type="SUPFAM" id="SSF51120">
    <property type="entry name" value="beta-Roll"/>
    <property type="match status" value="1"/>
</dbReference>
<name>A0A9Q4PUX6_9BACT</name>
<dbReference type="Gene3D" id="2.150.10.10">
    <property type="entry name" value="Serralysin-like metalloprotease, C-terminal"/>
    <property type="match status" value="1"/>
</dbReference>
<dbReference type="InterPro" id="IPR011049">
    <property type="entry name" value="Serralysin-like_metalloprot_C"/>
</dbReference>
<dbReference type="Proteomes" id="UP001075461">
    <property type="component" value="Unassembled WGS sequence"/>
</dbReference>
<protein>
    <submittedName>
        <fullName evidence="1">Uncharacterized protein</fullName>
    </submittedName>
</protein>
<gene>
    <name evidence="1" type="ORF">O6B92_09690</name>
</gene>
<evidence type="ECO:0000313" key="2">
    <source>
        <dbReference type="Proteomes" id="UP001075461"/>
    </source>
</evidence>
<comment type="caution">
    <text evidence="1">The sequence shown here is derived from an EMBL/GenBank/DDBJ whole genome shotgun (WGS) entry which is preliminary data.</text>
</comment>
<reference evidence="1" key="1">
    <citation type="submission" date="2022-12" db="EMBL/GenBank/DDBJ databases">
        <title>Species Delineation and Comparative Genomics within the Campylobacter ureolyticus Complex.</title>
        <authorList>
            <person name="Maki J."/>
            <person name="Howard M."/>
            <person name="Connelly S."/>
            <person name="Hardy D.J."/>
            <person name="Cameron A."/>
        </authorList>
    </citation>
    <scope>NUCLEOTIDE SEQUENCE</scope>
    <source>
        <strain evidence="1">URMC_786</strain>
    </source>
</reference>
<proteinExistence type="predicted"/>
<dbReference type="EMBL" id="JAPXGP010000036">
    <property type="protein sequence ID" value="MCZ6162592.1"/>
    <property type="molecule type" value="Genomic_DNA"/>
</dbReference>
<evidence type="ECO:0000313" key="1">
    <source>
        <dbReference type="EMBL" id="MCZ6162592.1"/>
    </source>
</evidence>
<organism evidence="1 2">
    <name type="scientific">Campylobacter ureolyticus</name>
    <dbReference type="NCBI Taxonomy" id="827"/>
    <lineage>
        <taxon>Bacteria</taxon>
        <taxon>Pseudomonadati</taxon>
        <taxon>Campylobacterota</taxon>
        <taxon>Epsilonproteobacteria</taxon>
        <taxon>Campylobacterales</taxon>
        <taxon>Campylobacteraceae</taxon>
        <taxon>Campylobacter</taxon>
    </lineage>
</organism>
<dbReference type="AlphaFoldDB" id="A0A9Q4PUX6"/>
<accession>A0A9Q4PUX6</accession>
<sequence>INGKGGDDKFYGAGGDDLYEFDKNFGNDIIYDTQGDNEIVFTDGIALKDLSFKKLNNDLVILQNKNYINNKTVFY</sequence>
<dbReference type="RefSeq" id="WP_269480796.1">
    <property type="nucleotide sequence ID" value="NZ_JAPXGP010000036.1"/>
</dbReference>
<feature type="non-terminal residue" evidence="1">
    <location>
        <position position="1"/>
    </location>
</feature>